<evidence type="ECO:0000313" key="2">
    <source>
        <dbReference type="Proteomes" id="UP001497497"/>
    </source>
</evidence>
<protein>
    <submittedName>
        <fullName evidence="1">Uncharacterized protein</fullName>
    </submittedName>
</protein>
<sequence>EWRFVDCALAGAYLEEDSMSRSGVLEFFFLTDPEDFIMTHFPMSMSSLMVQEGLQMLAIPEPYSQFSCRAILSVFAQETALELTSHPMAQVSVTKCETFSFRSEQLQNMAAVLRERTSGFKQKHCILCTRGGKNSFRVVVKPKVKGEFKLSVSGQARNAIDDSFHLLVNYYITVITVEQGFVPLPEHSGAWGASPQALGCGFSDRIFRFDVLACRSGEVYIKLPTTRFVSSRSSVTLTREGVDREVTSDGGGHDGQMTLNQYTEGVVHIRARFSERGFHRLSLLAQRYDVTDDASSSYTNVADFLIHSQNTSMVTASFPKIFPTAQGYRCLLLEPLVGELALNEPVLIRLKSTLLTRVKVDGLSMRRESAGDRDSDVWCLQYTPTCPGASVYIYGGVSP</sequence>
<dbReference type="PANTHER" id="PTHR46333:SF2">
    <property type="entry name" value="CYTOKINESIS PROTEIN 3"/>
    <property type="match status" value="1"/>
</dbReference>
<dbReference type="PANTHER" id="PTHR46333">
    <property type="entry name" value="CYTOKINESIS PROTEIN 3"/>
    <property type="match status" value="1"/>
</dbReference>
<evidence type="ECO:0000313" key="1">
    <source>
        <dbReference type="EMBL" id="CAL1531383.1"/>
    </source>
</evidence>
<proteinExistence type="predicted"/>
<comment type="caution">
    <text evidence="1">The sequence shown here is derived from an EMBL/GenBank/DDBJ whole genome shotgun (WGS) entry which is preliminary data.</text>
</comment>
<reference evidence="1 2" key="1">
    <citation type="submission" date="2024-04" db="EMBL/GenBank/DDBJ databases">
        <authorList>
            <consortium name="Genoscope - CEA"/>
            <person name="William W."/>
        </authorList>
    </citation>
    <scope>NUCLEOTIDE SEQUENCE [LARGE SCALE GENOMIC DNA]</scope>
</reference>
<organism evidence="1 2">
    <name type="scientific">Lymnaea stagnalis</name>
    <name type="common">Great pond snail</name>
    <name type="synonym">Helix stagnalis</name>
    <dbReference type="NCBI Taxonomy" id="6523"/>
    <lineage>
        <taxon>Eukaryota</taxon>
        <taxon>Metazoa</taxon>
        <taxon>Spiralia</taxon>
        <taxon>Lophotrochozoa</taxon>
        <taxon>Mollusca</taxon>
        <taxon>Gastropoda</taxon>
        <taxon>Heterobranchia</taxon>
        <taxon>Euthyneura</taxon>
        <taxon>Panpulmonata</taxon>
        <taxon>Hygrophila</taxon>
        <taxon>Lymnaeoidea</taxon>
        <taxon>Lymnaeidae</taxon>
        <taxon>Lymnaea</taxon>
    </lineage>
</organism>
<feature type="non-terminal residue" evidence="1">
    <location>
        <position position="399"/>
    </location>
</feature>
<accession>A0AAV2HDN9</accession>
<dbReference type="Proteomes" id="UP001497497">
    <property type="component" value="Unassembled WGS sequence"/>
</dbReference>
<keyword evidence="2" id="KW-1185">Reference proteome</keyword>
<gene>
    <name evidence="1" type="ORF">GSLYS_00005478001</name>
</gene>
<dbReference type="EMBL" id="CAXITT010000087">
    <property type="protein sequence ID" value="CAL1531383.1"/>
    <property type="molecule type" value="Genomic_DNA"/>
</dbReference>
<dbReference type="AlphaFoldDB" id="A0AAV2HDN9"/>
<name>A0AAV2HDN9_LYMST</name>
<dbReference type="InterPro" id="IPR052557">
    <property type="entry name" value="CAP/Cytokinesis_protein"/>
</dbReference>
<dbReference type="GO" id="GO:0005737">
    <property type="term" value="C:cytoplasm"/>
    <property type="evidence" value="ECO:0007669"/>
    <property type="project" value="TreeGrafter"/>
</dbReference>
<feature type="non-terminal residue" evidence="1">
    <location>
        <position position="1"/>
    </location>
</feature>